<feature type="compositionally biased region" description="Polar residues" evidence="1">
    <location>
        <begin position="250"/>
        <end position="265"/>
    </location>
</feature>
<feature type="compositionally biased region" description="Low complexity" evidence="1">
    <location>
        <begin position="789"/>
        <end position="820"/>
    </location>
</feature>
<proteinExistence type="predicted"/>
<dbReference type="EMBL" id="VDEP01000506">
    <property type="protein sequence ID" value="KAA1068227.1"/>
    <property type="molecule type" value="Genomic_DNA"/>
</dbReference>
<feature type="compositionally biased region" description="Polar residues" evidence="1">
    <location>
        <begin position="400"/>
        <end position="416"/>
    </location>
</feature>
<organism evidence="2 3">
    <name type="scientific">Puccinia graminis f. sp. tritici</name>
    <dbReference type="NCBI Taxonomy" id="56615"/>
    <lineage>
        <taxon>Eukaryota</taxon>
        <taxon>Fungi</taxon>
        <taxon>Dikarya</taxon>
        <taxon>Basidiomycota</taxon>
        <taxon>Pucciniomycotina</taxon>
        <taxon>Pucciniomycetes</taxon>
        <taxon>Pucciniales</taxon>
        <taxon>Pucciniaceae</taxon>
        <taxon>Puccinia</taxon>
    </lineage>
</organism>
<feature type="region of interest" description="Disordered" evidence="1">
    <location>
        <begin position="1"/>
        <end position="61"/>
    </location>
</feature>
<dbReference type="Proteomes" id="UP000325313">
    <property type="component" value="Unassembled WGS sequence"/>
</dbReference>
<protein>
    <submittedName>
        <fullName evidence="2">Uncharacterized protein</fullName>
    </submittedName>
</protein>
<sequence length="910" mass="99423">MEPSADQPIQNPAPSSPTITTTTKTTTTTTPKTSNNPKTTNPKTAAPKNTTTKPRKYDPNYLPVTDAEIQSLVACSATKEQSEAAFTEFEQSRYSENCNTNRGYKSEEDRWLTRLRRYLKFFNGRKTASGWPITPEKFILWAHRDPRPTLRSITTYLQTIEAARLATHHLFAPHFPTLDNQPLPLHPEVKNTIDYFERKFAGNPTTTAADKPGNSNAKPSGSNVKASNSSTDKTHHSTAAKVKTRGDKPSGTTDKTTSSAANKSCDTAKPSSSNHAKSTSSTTNAGSSTVKASSSADKAGSSAMNTSSSTEKAGSFPMNTSSSTEKAGSSTVQAGGSTAKANTHIHPASNPADKDRTKDRPDSENKASRTTTPTDHPPDLPKTQKLVLTMKTPKLPEKAASTTPNTTVAASRSTEAPTKPPPKKSASLPNQPASVPASLPLKHLNRIKKNAPQATCSDEKTRDNLPPISHRNSAPHPESSSRNKRAPQSTTPAHAVDLSHIFSAVDPSDDDLPLFRRPPSPKKKKKKIIDNNNNNKKKKKKNYNSNDNNNKPIPINSSPKTSRRLSGSSDDCPLALLPTPPSQRKKIKTSHHDHHQSSGQEPASSGLRDVKVAEPPIYDQIQVFTDSRIPELRRQILQALRNDHPNNFSTQEVIEGISDQIACLTGPEGELRKIGTAEDLAGCLASYLEYWATEGISGFPMSGMKMSMWLDSCEPAVTKQEASDIPWSFDLLCRKIVGGFGAEEQVTMFSYPQSILEAPVWHSFLDSFGWSSLARLQHPLIIPSPPPLNLSSQNLRSSPKPRSRPPSFSTIGSSLSSLPLSPSPFPDPPPDSANSGQCFPAHSNSDPRDKDTQLLLDNDHLIHHHHHHHQIDEDDHQLSGVQVAYKRDSIHSVQHQTFLHNLHRFLQLLS</sequence>
<feature type="compositionally biased region" description="Low complexity" evidence="1">
    <location>
        <begin position="543"/>
        <end position="560"/>
    </location>
</feature>
<evidence type="ECO:0000313" key="2">
    <source>
        <dbReference type="EMBL" id="KAA1068227.1"/>
    </source>
</evidence>
<feature type="compositionally biased region" description="Low complexity" evidence="1">
    <location>
        <begin position="271"/>
        <end position="303"/>
    </location>
</feature>
<feature type="compositionally biased region" description="Pro residues" evidence="1">
    <location>
        <begin position="821"/>
        <end position="831"/>
    </location>
</feature>
<feature type="region of interest" description="Disordered" evidence="1">
    <location>
        <begin position="504"/>
        <end position="607"/>
    </location>
</feature>
<evidence type="ECO:0000256" key="1">
    <source>
        <dbReference type="SAM" id="MobiDB-lite"/>
    </source>
</evidence>
<comment type="caution">
    <text evidence="2">The sequence shown here is derived from an EMBL/GenBank/DDBJ whole genome shotgun (WGS) entry which is preliminary data.</text>
</comment>
<feature type="compositionally biased region" description="Low complexity" evidence="1">
    <location>
        <begin position="12"/>
        <end position="52"/>
    </location>
</feature>
<feature type="region of interest" description="Disordered" evidence="1">
    <location>
        <begin position="787"/>
        <end position="852"/>
    </location>
</feature>
<accession>A0A5B0LT91</accession>
<evidence type="ECO:0000313" key="3">
    <source>
        <dbReference type="Proteomes" id="UP000325313"/>
    </source>
</evidence>
<reference evidence="2 3" key="1">
    <citation type="submission" date="2019-05" db="EMBL/GenBank/DDBJ databases">
        <title>Emergence of the Ug99 lineage of the wheat stem rust pathogen through somatic hybridization.</title>
        <authorList>
            <person name="Li F."/>
            <person name="Upadhyaya N.M."/>
            <person name="Sperschneider J."/>
            <person name="Matny O."/>
            <person name="Nguyen-Phuc H."/>
            <person name="Mago R."/>
            <person name="Raley C."/>
            <person name="Miller M.E."/>
            <person name="Silverstein K.A.T."/>
            <person name="Henningsen E."/>
            <person name="Hirsch C.D."/>
            <person name="Visser B."/>
            <person name="Pretorius Z.A."/>
            <person name="Steffenson B.J."/>
            <person name="Schwessinger B."/>
            <person name="Dodds P.N."/>
            <person name="Figueroa M."/>
        </authorList>
    </citation>
    <scope>NUCLEOTIDE SEQUENCE [LARGE SCALE GENOMIC DNA]</scope>
    <source>
        <strain evidence="2 3">Ug99</strain>
    </source>
</reference>
<feature type="compositionally biased region" description="Polar residues" evidence="1">
    <location>
        <begin position="304"/>
        <end position="341"/>
    </location>
</feature>
<name>A0A5B0LT91_PUCGR</name>
<feature type="compositionally biased region" description="Basic residues" evidence="1">
    <location>
        <begin position="583"/>
        <end position="594"/>
    </location>
</feature>
<gene>
    <name evidence="2" type="ORF">PGTUg99_028099</name>
</gene>
<feature type="region of interest" description="Disordered" evidence="1">
    <location>
        <begin position="203"/>
        <end position="492"/>
    </location>
</feature>
<feature type="compositionally biased region" description="Polar residues" evidence="1">
    <location>
        <begin position="203"/>
        <end position="231"/>
    </location>
</feature>
<feature type="compositionally biased region" description="Basic and acidic residues" evidence="1">
    <location>
        <begin position="352"/>
        <end position="367"/>
    </location>
</feature>
<dbReference type="AlphaFoldDB" id="A0A5B0LT91"/>